<accession>A0A2N5X1P3</accession>
<dbReference type="OrthoDB" id="9804559at2"/>
<dbReference type="RefSeq" id="WP_101518267.1">
    <property type="nucleotide sequence ID" value="NZ_PKUS01000015.1"/>
</dbReference>
<keyword evidence="9" id="KW-0282">Flagellum</keyword>
<keyword evidence="9" id="KW-0966">Cell projection</keyword>
<dbReference type="AlphaFoldDB" id="A0A2N5X1P3"/>
<protein>
    <recommendedName>
        <fullName evidence="5 6">Flagellar basal-body rod protein FlgF</fullName>
    </recommendedName>
</protein>
<organism evidence="9 10">
    <name type="scientific">Pseudohalioglobus lutimaris</name>
    <dbReference type="NCBI Taxonomy" id="1737061"/>
    <lineage>
        <taxon>Bacteria</taxon>
        <taxon>Pseudomonadati</taxon>
        <taxon>Pseudomonadota</taxon>
        <taxon>Gammaproteobacteria</taxon>
        <taxon>Cellvibrionales</taxon>
        <taxon>Halieaceae</taxon>
        <taxon>Pseudohalioglobus</taxon>
    </lineage>
</organism>
<keyword evidence="9" id="KW-0969">Cilium</keyword>
<comment type="subunit">
    <text evidence="4 6">The basal body constitutes a major portion of the flagellar organelle and consists of five rings (E,L,P,S, and M) mounted on a central rod. The rod consists of about 26 subunits of FlgG in the distal portion, and FlgB, FlgC and FlgF are thought to build up the proximal portion of the rod with about 6 subunits each.</text>
</comment>
<feature type="domain" description="Flagellar hook protein FlgE/F/G-like D1" evidence="8">
    <location>
        <begin position="81"/>
        <end position="145"/>
    </location>
</feature>
<evidence type="ECO:0000256" key="6">
    <source>
        <dbReference type="RuleBase" id="RU362116"/>
    </source>
</evidence>
<evidence type="ECO:0000259" key="8">
    <source>
        <dbReference type="Pfam" id="PF22692"/>
    </source>
</evidence>
<dbReference type="Pfam" id="PF06429">
    <property type="entry name" value="Flg_bbr_C"/>
    <property type="match status" value="1"/>
</dbReference>
<reference evidence="9 10" key="1">
    <citation type="submission" date="2018-01" db="EMBL/GenBank/DDBJ databases">
        <title>The draft genome sequence of Halioglobus lutimaris HF004.</title>
        <authorList>
            <person name="Du Z.-J."/>
            <person name="Shi M.-J."/>
        </authorList>
    </citation>
    <scope>NUCLEOTIDE SEQUENCE [LARGE SCALE GENOMIC DNA]</scope>
    <source>
        <strain evidence="9 10">HF004</strain>
    </source>
</reference>
<name>A0A2N5X1P3_9GAMM</name>
<dbReference type="PANTHER" id="PTHR30435">
    <property type="entry name" value="FLAGELLAR PROTEIN"/>
    <property type="match status" value="1"/>
</dbReference>
<evidence type="ECO:0000256" key="5">
    <source>
        <dbReference type="ARBA" id="ARBA00040228"/>
    </source>
</evidence>
<dbReference type="SUPFAM" id="SSF117143">
    <property type="entry name" value="Flagellar hook protein flgE"/>
    <property type="match status" value="1"/>
</dbReference>
<gene>
    <name evidence="9" type="ORF">C0039_12835</name>
</gene>
<sequence>MDRLVYIAASGASDAMLSQALNTHNLANAATPGFRADLSAAQTAVANDQLVESRAYARTGNTGIDVDPGVVNFTGRDLDVAVNGQGWMSILDENGVEAYSRRGDLRVDALGQLRDGAGRQVVGNSGAIAVPPFSSINIGTDGTISIVPMGESATTLAVVDRIKLVNPPPDQLKKDEQGMVRTRGEEPAGAAANVTLIGNSLESSNVDSVAGMVRMIELARQFEHHTKMMKVAEQLDRSTTELMSMS</sequence>
<feature type="domain" description="Flagellar basal-body/hook protein C-terminal" evidence="7">
    <location>
        <begin position="200"/>
        <end position="241"/>
    </location>
</feature>
<evidence type="ECO:0000256" key="2">
    <source>
        <dbReference type="ARBA" id="ARBA00009677"/>
    </source>
</evidence>
<dbReference type="Proteomes" id="UP000235005">
    <property type="component" value="Unassembled WGS sequence"/>
</dbReference>
<comment type="similarity">
    <text evidence="2 6">Belongs to the flagella basal body rod proteins family.</text>
</comment>
<evidence type="ECO:0000259" key="7">
    <source>
        <dbReference type="Pfam" id="PF06429"/>
    </source>
</evidence>
<dbReference type="InterPro" id="IPR053967">
    <property type="entry name" value="LlgE_F_G-like_D1"/>
</dbReference>
<proteinExistence type="inferred from homology"/>
<comment type="subcellular location">
    <subcellularLocation>
        <location evidence="1 6">Bacterial flagellum basal body</location>
    </subcellularLocation>
</comment>
<evidence type="ECO:0000313" key="9">
    <source>
        <dbReference type="EMBL" id="PLW68417.1"/>
    </source>
</evidence>
<comment type="caution">
    <text evidence="9">The sequence shown here is derived from an EMBL/GenBank/DDBJ whole genome shotgun (WGS) entry which is preliminary data.</text>
</comment>
<dbReference type="PANTHER" id="PTHR30435:SF18">
    <property type="entry name" value="FLAGELLAR BASAL-BODY ROD PROTEIN FLGF"/>
    <property type="match status" value="1"/>
</dbReference>
<evidence type="ECO:0000313" key="10">
    <source>
        <dbReference type="Proteomes" id="UP000235005"/>
    </source>
</evidence>
<dbReference type="GO" id="GO:0030694">
    <property type="term" value="C:bacterial-type flagellum basal body, rod"/>
    <property type="evidence" value="ECO:0007669"/>
    <property type="project" value="UniProtKB-UniRule"/>
</dbReference>
<keyword evidence="10" id="KW-1185">Reference proteome</keyword>
<dbReference type="GO" id="GO:0071978">
    <property type="term" value="P:bacterial-type flagellum-dependent swarming motility"/>
    <property type="evidence" value="ECO:0007669"/>
    <property type="project" value="TreeGrafter"/>
</dbReference>
<dbReference type="InterPro" id="IPR020013">
    <property type="entry name" value="Flagellar_FlgE/F/G"/>
</dbReference>
<dbReference type="Pfam" id="PF22692">
    <property type="entry name" value="LlgE_F_G_D1"/>
    <property type="match status" value="1"/>
</dbReference>
<dbReference type="NCBIfam" id="TIGR03506">
    <property type="entry name" value="FlgEFG_subfam"/>
    <property type="match status" value="1"/>
</dbReference>
<dbReference type="InterPro" id="IPR010930">
    <property type="entry name" value="Flg_bb/hook_C_dom"/>
</dbReference>
<evidence type="ECO:0000256" key="1">
    <source>
        <dbReference type="ARBA" id="ARBA00004117"/>
    </source>
</evidence>
<dbReference type="NCBIfam" id="NF009280">
    <property type="entry name" value="PRK12640.1"/>
    <property type="match status" value="1"/>
</dbReference>
<dbReference type="EMBL" id="PKUS01000015">
    <property type="protein sequence ID" value="PLW68417.1"/>
    <property type="molecule type" value="Genomic_DNA"/>
</dbReference>
<keyword evidence="3 6" id="KW-0975">Bacterial flagellum</keyword>
<dbReference type="InterPro" id="IPR037925">
    <property type="entry name" value="FlgE/F/G-like"/>
</dbReference>
<evidence type="ECO:0000256" key="3">
    <source>
        <dbReference type="ARBA" id="ARBA00023143"/>
    </source>
</evidence>
<evidence type="ECO:0000256" key="4">
    <source>
        <dbReference type="ARBA" id="ARBA00038560"/>
    </source>
</evidence>